<organism evidence="2">
    <name type="scientific">Hellea balneolensis</name>
    <dbReference type="NCBI Taxonomy" id="287478"/>
    <lineage>
        <taxon>Bacteria</taxon>
        <taxon>Pseudomonadati</taxon>
        <taxon>Pseudomonadota</taxon>
        <taxon>Alphaproteobacteria</taxon>
        <taxon>Maricaulales</taxon>
        <taxon>Robiginitomaculaceae</taxon>
        <taxon>Hellea</taxon>
    </lineage>
</organism>
<dbReference type="Gene3D" id="3.90.550.10">
    <property type="entry name" value="Spore Coat Polysaccharide Biosynthesis Protein SpsA, Chain A"/>
    <property type="match status" value="1"/>
</dbReference>
<reference evidence="2" key="1">
    <citation type="journal article" date="2020" name="mSystems">
        <title>Genome- and Community-Level Interaction Insights into Carbon Utilization and Element Cycling Functions of Hydrothermarchaeota in Hydrothermal Sediment.</title>
        <authorList>
            <person name="Zhou Z."/>
            <person name="Liu Y."/>
            <person name="Xu W."/>
            <person name="Pan J."/>
            <person name="Luo Z.H."/>
            <person name="Li M."/>
        </authorList>
    </citation>
    <scope>NUCLEOTIDE SEQUENCE [LARGE SCALE GENOMIC DNA]</scope>
    <source>
        <strain evidence="2">HyVt-485</strain>
    </source>
</reference>
<feature type="non-terminal residue" evidence="2">
    <location>
        <position position="1"/>
    </location>
</feature>
<gene>
    <name evidence="2" type="ORF">ENJ42_06920</name>
</gene>
<evidence type="ECO:0000259" key="1">
    <source>
        <dbReference type="Pfam" id="PF00535"/>
    </source>
</evidence>
<dbReference type="Proteomes" id="UP000885830">
    <property type="component" value="Unassembled WGS sequence"/>
</dbReference>
<dbReference type="AlphaFoldDB" id="A0A7C5M0P2"/>
<dbReference type="Gene3D" id="3.40.50.2000">
    <property type="entry name" value="Glycogen Phosphorylase B"/>
    <property type="match status" value="1"/>
</dbReference>
<evidence type="ECO:0000313" key="2">
    <source>
        <dbReference type="EMBL" id="HHL43328.1"/>
    </source>
</evidence>
<proteinExistence type="predicted"/>
<dbReference type="EMBL" id="DRMJ01000359">
    <property type="protein sequence ID" value="HHL43328.1"/>
    <property type="molecule type" value="Genomic_DNA"/>
</dbReference>
<protein>
    <submittedName>
        <fullName evidence="2">Glycosyltransferase</fullName>
    </submittedName>
</protein>
<name>A0A7C5M0P2_9PROT</name>
<feature type="domain" description="Glycosyltransferase 2-like" evidence="1">
    <location>
        <begin position="314"/>
        <end position="482"/>
    </location>
</feature>
<accession>A0A7C5M0P2</accession>
<dbReference type="SUPFAM" id="SSF53756">
    <property type="entry name" value="UDP-Glycosyltransferase/glycogen phosphorylase"/>
    <property type="match status" value="1"/>
</dbReference>
<dbReference type="InterPro" id="IPR001173">
    <property type="entry name" value="Glyco_trans_2-like"/>
</dbReference>
<sequence length="943" mass="105790">QGAINTGGLHIPFNIFKSLIKDYKKNYKFQALQARYGQHNTLVEGGIQTLSIKKHQVEKFETEISSLKGGIKERDKRIRSLVDEEGTLKGGIKERDKRIRKLVDAEGTLKGGIRERDKQIRKLVDAEGTLKGGIRERDKQIRKLVDAVGTLKGGIKERDKRIHELINVEGALKGGIRERDEKIRAITAKAEMDATKAALDIARLQSIEHRQDTLIREFSAQIDTLSMQLQHHKSKPVRIALKAVIFRSLRLAKRITPLPAPLKMKISRRLTGLAQRLQGPATPALLLQENTGPLPIEDTTIDFAFPVTDNPVISIIIPVYNEISQTIACLKSVHSQICSVDFEVIVADDASPDPFHSVLNKIDGVRVFRNPENLGFLQNCNTNAKHARGEYIVFLNNDTLVNPGWLEALYQTFKTEKNVGVVGSKLLFPDGRLQEAGGIIWEDASGWNWGRGDNPDHPKYNYLRDVDYVSGASFMVKKDVFEQTGGFSDTLEKAYYEDTDYCFRMRDMGLRVLYQPLSSLVHIEGLSSGTDVTSGAKKYQEINKQNFYETWKHVLANHLPNGQTPMRAADRTIKGHILYIDATTPEVSSDSGSVDAFNAMRILTGLGYRVHFAPGTNFAFWGEHTKALQAIGIECLHHPFYPNLDSFIKERGDIFDFAVLARAEVNDLFAKFIRKKLKRAKIINYTVDLHFLRMEREADLSGDDRAHQAAETMKAKELSFMRNSDATIVLSEYEYEYLQAYKDLSGKVFTIPLIREPGHPGPGYEARKDIVFIGGYMHPPNVDAVDWLVQEIWPKMSESLPGVNLLICGSHMPERFHDYGGDTVKILGRIEDVDTLMQNCRLSIAPLRFGAGLKGKVASSIGAGAPCIGTQIAFEGMAKPGLEDIAFIAETPEDFAKQAKSLYFDKSKWETASTAGIKYHNENYALASVRKLFETMLEKMSRS</sequence>
<dbReference type="SUPFAM" id="SSF53448">
    <property type="entry name" value="Nucleotide-diphospho-sugar transferases"/>
    <property type="match status" value="1"/>
</dbReference>
<dbReference type="PANTHER" id="PTHR43179:SF7">
    <property type="entry name" value="RHAMNOSYLTRANSFERASE WBBL"/>
    <property type="match status" value="1"/>
</dbReference>
<dbReference type="Pfam" id="PF13692">
    <property type="entry name" value="Glyco_trans_1_4"/>
    <property type="match status" value="1"/>
</dbReference>
<dbReference type="InterPro" id="IPR029044">
    <property type="entry name" value="Nucleotide-diphossugar_trans"/>
</dbReference>
<dbReference type="CDD" id="cd04186">
    <property type="entry name" value="GT_2_like_c"/>
    <property type="match status" value="1"/>
</dbReference>
<comment type="caution">
    <text evidence="2">The sequence shown here is derived from an EMBL/GenBank/DDBJ whole genome shotgun (WGS) entry which is preliminary data.</text>
</comment>
<dbReference type="PANTHER" id="PTHR43179">
    <property type="entry name" value="RHAMNOSYLTRANSFERASE WBBL"/>
    <property type="match status" value="1"/>
</dbReference>
<dbReference type="Pfam" id="PF00535">
    <property type="entry name" value="Glycos_transf_2"/>
    <property type="match status" value="1"/>
</dbReference>